<comment type="caution">
    <text evidence="2">The sequence shown here is derived from an EMBL/GenBank/DDBJ whole genome shotgun (WGS) entry which is preliminary data.</text>
</comment>
<reference evidence="2 3" key="1">
    <citation type="submission" date="2022-10" db="EMBL/GenBank/DDBJ databases">
        <title>Paucibacter sp. hw1 Genome sequencing.</title>
        <authorList>
            <person name="Park S."/>
        </authorList>
    </citation>
    <scope>NUCLEOTIDE SEQUENCE [LARGE SCALE GENOMIC DNA]</scope>
    <source>
        <strain evidence="3">hw1</strain>
    </source>
</reference>
<keyword evidence="3" id="KW-1185">Reference proteome</keyword>
<feature type="transmembrane region" description="Helical" evidence="1">
    <location>
        <begin position="256"/>
        <end position="279"/>
    </location>
</feature>
<organism evidence="2 3">
    <name type="scientific">Roseateles albus</name>
    <dbReference type="NCBI Taxonomy" id="2987525"/>
    <lineage>
        <taxon>Bacteria</taxon>
        <taxon>Pseudomonadati</taxon>
        <taxon>Pseudomonadota</taxon>
        <taxon>Betaproteobacteria</taxon>
        <taxon>Burkholderiales</taxon>
        <taxon>Sphaerotilaceae</taxon>
        <taxon>Roseateles</taxon>
    </lineage>
</organism>
<evidence type="ECO:0000313" key="2">
    <source>
        <dbReference type="EMBL" id="MDC8772171.1"/>
    </source>
</evidence>
<accession>A0ABT5KH79</accession>
<evidence type="ECO:0000256" key="1">
    <source>
        <dbReference type="SAM" id="Phobius"/>
    </source>
</evidence>
<name>A0ABT5KH79_9BURK</name>
<dbReference type="RefSeq" id="WP_273600398.1">
    <property type="nucleotide sequence ID" value="NZ_JAQQXT010000006.1"/>
</dbReference>
<feature type="transmembrane region" description="Helical" evidence="1">
    <location>
        <begin position="22"/>
        <end position="41"/>
    </location>
</feature>
<keyword evidence="1" id="KW-0812">Transmembrane</keyword>
<keyword evidence="1" id="KW-0472">Membrane</keyword>
<feature type="transmembrane region" description="Helical" evidence="1">
    <location>
        <begin position="132"/>
        <end position="151"/>
    </location>
</feature>
<feature type="transmembrane region" description="Helical" evidence="1">
    <location>
        <begin position="158"/>
        <end position="178"/>
    </location>
</feature>
<proteinExistence type="predicted"/>
<protein>
    <submittedName>
        <fullName evidence="2">Uncharacterized protein</fullName>
    </submittedName>
</protein>
<keyword evidence="1" id="KW-1133">Transmembrane helix</keyword>
<evidence type="ECO:0000313" key="3">
    <source>
        <dbReference type="Proteomes" id="UP001221189"/>
    </source>
</evidence>
<sequence length="301" mass="31974">MAHDAEVIAYASADMLLPMKPALRRLLLIAALLASAALAWLPQLDAMASERVDAGLKRALITFASARTLNAVISTLQETTLSFQPLGIGVTLAPGQALDPINDLVEQFSTLMLAASVSFGVQKVLISVGGNAWVSAALTLTALGVSGLLWRGRALPRFASAVLIGLLVLRFTVPLTILGSDLAFKQLLAEDYRSSQQGITNTASELGRQAASASQAGAAAAHESTLDRLKHAATLPDVRAYAERMQLAADRAVSDLIRLIVSFLMQTLVFPLLLMWLMLSLAKQAMLAAANRPSPPAIQRR</sequence>
<dbReference type="EMBL" id="JAQQXT010000006">
    <property type="protein sequence ID" value="MDC8772171.1"/>
    <property type="molecule type" value="Genomic_DNA"/>
</dbReference>
<dbReference type="Proteomes" id="UP001221189">
    <property type="component" value="Unassembled WGS sequence"/>
</dbReference>
<gene>
    <name evidence="2" type="ORF">PRZ03_11370</name>
</gene>